<dbReference type="CTD" id="20231886"/>
<dbReference type="PROSITE" id="PS00973">
    <property type="entry name" value="USP_2"/>
    <property type="match status" value="1"/>
</dbReference>
<keyword evidence="8" id="KW-1185">Reference proteome</keyword>
<dbReference type="InterPro" id="IPR001394">
    <property type="entry name" value="Peptidase_C19_UCH"/>
</dbReference>
<dbReference type="PROSITE" id="PS00972">
    <property type="entry name" value="USP_1"/>
    <property type="match status" value="1"/>
</dbReference>
<dbReference type="PROSITE" id="PS50235">
    <property type="entry name" value="USP_3"/>
    <property type="match status" value="1"/>
</dbReference>
<dbReference type="GO" id="GO:0004843">
    <property type="term" value="F:cysteine-type deubiquitinase activity"/>
    <property type="evidence" value="ECO:0007669"/>
    <property type="project" value="InterPro"/>
</dbReference>
<dbReference type="GO" id="GO:0005634">
    <property type="term" value="C:nucleus"/>
    <property type="evidence" value="ECO:0007669"/>
    <property type="project" value="TreeGrafter"/>
</dbReference>
<keyword evidence="3" id="KW-0833">Ubl conjugation pathway</keyword>
<feature type="region of interest" description="Disordered" evidence="5">
    <location>
        <begin position="960"/>
        <end position="988"/>
    </location>
</feature>
<dbReference type="CDD" id="cd02659">
    <property type="entry name" value="peptidase_C19C"/>
    <property type="match status" value="1"/>
</dbReference>
<dbReference type="InterPro" id="IPR021905">
    <property type="entry name" value="DUF3517"/>
</dbReference>
<dbReference type="Pfam" id="PF25010">
    <property type="entry name" value="ARM_UBP24_USP9X-Y"/>
    <property type="match status" value="1"/>
</dbReference>
<dbReference type="InterPro" id="IPR056850">
    <property type="entry name" value="ARM_UBP34_24_USP9X_Y"/>
</dbReference>
<dbReference type="STRING" id="225164.V4ABU0"/>
<dbReference type="HOGENOM" id="CLU_000331_1_0_1"/>
<keyword evidence="4" id="KW-0378">Hydrolase</keyword>
<dbReference type="Pfam" id="PF12030">
    <property type="entry name" value="DUF3517"/>
    <property type="match status" value="1"/>
</dbReference>
<dbReference type="GO" id="GO:0006508">
    <property type="term" value="P:proteolysis"/>
    <property type="evidence" value="ECO:0007669"/>
    <property type="project" value="UniProtKB-KW"/>
</dbReference>
<reference evidence="7 8" key="1">
    <citation type="journal article" date="2013" name="Nature">
        <title>Insights into bilaterian evolution from three spiralian genomes.</title>
        <authorList>
            <person name="Simakov O."/>
            <person name="Marletaz F."/>
            <person name="Cho S.J."/>
            <person name="Edsinger-Gonzales E."/>
            <person name="Havlak P."/>
            <person name="Hellsten U."/>
            <person name="Kuo D.H."/>
            <person name="Larsson T."/>
            <person name="Lv J."/>
            <person name="Arendt D."/>
            <person name="Savage R."/>
            <person name="Osoegawa K."/>
            <person name="de Jong P."/>
            <person name="Grimwood J."/>
            <person name="Chapman J.A."/>
            <person name="Shapiro H."/>
            <person name="Aerts A."/>
            <person name="Otillar R.P."/>
            <person name="Terry A.Y."/>
            <person name="Boore J.L."/>
            <person name="Grigoriev I.V."/>
            <person name="Lindberg D.R."/>
            <person name="Seaver E.C."/>
            <person name="Weisblat D.A."/>
            <person name="Putnam N.H."/>
            <person name="Rokhsar D.S."/>
        </authorList>
    </citation>
    <scope>NUCLEOTIDE SEQUENCE [LARGE SCALE GENOMIC DNA]</scope>
</reference>
<dbReference type="Pfam" id="PF00443">
    <property type="entry name" value="UCH"/>
    <property type="match status" value="1"/>
</dbReference>
<dbReference type="GeneID" id="20231886"/>
<feature type="region of interest" description="Disordered" evidence="5">
    <location>
        <begin position="1730"/>
        <end position="1757"/>
    </location>
</feature>
<dbReference type="OMA" id="LCCPVDN"/>
<dbReference type="EMBL" id="KB202050">
    <property type="protein sequence ID" value="ESO92550.1"/>
    <property type="molecule type" value="Genomic_DNA"/>
</dbReference>
<gene>
    <name evidence="7" type="ORF">LOTGIDRAFT_120659</name>
</gene>
<dbReference type="PANTHER" id="PTHR24006">
    <property type="entry name" value="UBIQUITIN CARBOXYL-TERMINAL HYDROLASE"/>
    <property type="match status" value="1"/>
</dbReference>
<dbReference type="OrthoDB" id="289038at2759"/>
<feature type="domain" description="USP" evidence="6">
    <location>
        <begin position="1500"/>
        <end position="1869"/>
    </location>
</feature>
<feature type="region of interest" description="Disordered" evidence="5">
    <location>
        <begin position="1170"/>
        <end position="1194"/>
    </location>
</feature>
<dbReference type="Gene3D" id="3.90.70.10">
    <property type="entry name" value="Cysteine proteinases"/>
    <property type="match status" value="1"/>
</dbReference>
<proteinExistence type="predicted"/>
<dbReference type="GO" id="GO:0016579">
    <property type="term" value="P:protein deubiquitination"/>
    <property type="evidence" value="ECO:0007669"/>
    <property type="project" value="InterPro"/>
</dbReference>
<evidence type="ECO:0000256" key="5">
    <source>
        <dbReference type="SAM" id="MobiDB-lite"/>
    </source>
</evidence>
<dbReference type="Proteomes" id="UP000030746">
    <property type="component" value="Unassembled WGS sequence"/>
</dbReference>
<dbReference type="RefSeq" id="XP_009056691.1">
    <property type="nucleotide sequence ID" value="XM_009058443.1"/>
</dbReference>
<dbReference type="KEGG" id="lgi:LOTGIDRAFT_120659"/>
<dbReference type="PANTHER" id="PTHR24006:SF943">
    <property type="entry name" value="UBIQUITIN CARBOXYL-TERMINAL HYDROLASE PUF"/>
    <property type="match status" value="1"/>
</dbReference>
<evidence type="ECO:0000313" key="7">
    <source>
        <dbReference type="EMBL" id="ESO92550.1"/>
    </source>
</evidence>
<sequence>MDESDNMEFPVTNLYELEGRVFTETWNIPYKKEESLGKCLVSAAKLAEAGLLENDENCCRFIDKCMPEAFYKLLTSNAVHKWGSEIQEGIYDMLILLIDVVVNRLKHQPVHVGLLDVLTLAFDPETEFHFKNKAKRDTNGNWEEKFEEGQPVAVMPVGSYKAFSAQGGLESVIKILENEELDAPVMAALLRPFGICSDFLNSQLLKDLLAPGMDRANKYVKGLEEKDLKEKKIGSVANLLASMKLLCLNMWVQNVDAIDELRLEMALRMLKSPNFNAKMNSLKEVTKLIEESTGSKVPKTAIETDKILDWLVDNRILSIALEGNIDQAQYCDKIKGIVDFLGSKLSTDELTMIWKMQNGQTNNVIDNIHSIVAAAAVKFDPQQLEHLFLLIQKKWQDDNNRMREKLLSLIGKIGKDARVAKTTTRVLELLWDLAHLPVLSTHLIEQALEEHHAILSDSYSVKEQVKLQYVNKCVEDIKKEIEIEHPLNFFQGVILELNKNCDIIKLVTNSLIKCHKQGVACVGDGQLSPDTLVDGRYPHSDYMTCHLNFLQYVLREGVLYLPWNRARDIWTTMAANNRACEWDRETCYKWFSDRLTDLEADSQNQLFQKEILRLDPCLFISVSGFSCFKNYFENVNLYEHRLKRNVNTSIVEKCDLLGLDYLWEICLNVPDESIAHNAIQLLLHMSYLSLNPRLKKDPVSLHKKFISECYNRLEAAMIGIGRNLIAQSISSATKMLTAPVVPEVANVPLPSKSVNLLAIERLLWLAESYVLSVEETHSSPRTILPHGASFHGYQISINCESQRQNFTLSCHSNETLRSLRQKVSDELNQSTDHIQIVAKDKLINSSEDEKLLYQLDFGDCEDLQIRVGATGTSTVSSGTSSSQSLQSKEVNTNKRLIVILQEKMLPGVVMAIGGQVFDMLYRLTELDESKITKRVQNLLMLIPTDPAVSEALDSLGQKDMKTSLSSDDVSSMKSSPKKNTVSPASPRLSPRDTLKSLFDCNAPDMSAFRVLYNLEVLSSKLMPTTEDAGSRVSAKSFCEDFLLAEGLTLVVNVLQPESLPTDINYQIRQGCYSICLQMARYLLCGQTVTGDNVNQPESDDETGAASLVTTASPAHGPQLSNKLQSAGSHAIQTLGEKDFTKTVSCFMRVTWAAAAGRLHLLSSSQPIRESRDTFNCGRRSRQSSSGSTASTNSDSDCQSLHAGVCSHQISIPTKDVHIAQEALEILTACLKLRRELMASFYSLPCVSDFVIDILVGCPQILIRQAALKSLHELSQIEIHLPRDNSLQSPHQFVLQLLLRAYLPFWVTSSQTRGSSQKLLNQCTQYFELRCLLLENLLVYNQKKLQIDVVSMLEDELGWLSNFVPSRHVELNKTDNTLLAGHLKLIKTLFTCEGVDKIENGTDVVRDLLHEFLFPASKLMLDSLNESTTDYNLAEFNPKCSNAESRVAAYELLTELADGCLVNLQLICKELIQMHHQPNNIGANEWDYMPPVDGRASCGYVGLKNAGATCYMNSVIQQLYMTPGVPEAVLAIDQDDADEETVFYQMQQVFGHLMESRLQHHEPEKFWQVFKLWGQTINVREQQDAFDFFQALIDQVDEHMKKIGRDEIFKQKFQGIFSDQKICKDCPHRYEREEAFIALNLTVKNATLQDSLDQFVKGELLEGDNAYFCEKCGEKRNTIKRMCIKTLPSMLCIQLKRFGYDWEANRALKFDDYFRFPWILDMEPYTAEGMARQENEDNTEDTCSESGEKINGDHSVTSGDTMELSLSLDSQPKQINFELVGIVVHSGQANAGHYYSFIKDRRGTVLTNPNKGKWFKYNDTIVEEVMMDETTVEQECFGGTYKPKVIDQGSNYPEERLRYWNGYMLFYEKMDELKTPGSAKRSRIISRRVLPEGGKRSLDSDSLMELTELVHKGERKGIFLDKMPASIQQVIHAENVTYVKNRDIYNNEYFKFIRDLINKNVVSLILKKRFIKTRIMKMFFFPVYNNKWVFNVICRRELDQWLYVLKRIITKCKEACLWLVEYFASKEGSEFIKPFLLECPNKDIRVMFSELLENLMSAFFLHGGTHKSFDPILEQLLHMLNKDVVDNVKNAVQYFNLILAYIQMGTKACAHMFGRQGFQRLVTFLLGHPDTFDSTSRRWISIQAREFGFLHSSIASLILNCDLAPYRTESVGDYPVRQPQTVQPKIFLRMSSDMEKYVYGVDSDRYLKEVIQAVKELPSVNLQPIFDMLLYCAFCNSKFSLLVIKHLALHYMNSPSNELKPIFALLNELLSMEDPLQLSRLKWVIDGSVIRLNHVSDSIRSYRCIKFLVSFTTECTVAKDYLLQTPSKWQWAVNWLKKKMSEHYWSSTTSANMSNEDTNRKSFQRTKSAQYTLQEATALLTEMEAHELNTSDINMQTTVDDIDAASTSKVESDEISISEESKPKS</sequence>
<accession>V4ABU0</accession>
<evidence type="ECO:0000259" key="6">
    <source>
        <dbReference type="PROSITE" id="PS50235"/>
    </source>
</evidence>
<dbReference type="InterPro" id="IPR018200">
    <property type="entry name" value="USP_CS"/>
</dbReference>
<dbReference type="Pfam" id="PF22900">
    <property type="entry name" value="UCH_UBL1"/>
    <property type="match status" value="1"/>
</dbReference>
<dbReference type="SUPFAM" id="SSF54001">
    <property type="entry name" value="Cysteine proteinases"/>
    <property type="match status" value="1"/>
</dbReference>
<feature type="region of interest" description="Disordered" evidence="5">
    <location>
        <begin position="2403"/>
        <end position="2424"/>
    </location>
</feature>
<evidence type="ECO:0000256" key="2">
    <source>
        <dbReference type="ARBA" id="ARBA00022670"/>
    </source>
</evidence>
<feature type="compositionally biased region" description="Low complexity" evidence="5">
    <location>
        <begin position="1182"/>
        <end position="1194"/>
    </location>
</feature>
<dbReference type="InterPro" id="IPR050164">
    <property type="entry name" value="Peptidase_C19"/>
</dbReference>
<name>V4ABU0_LOTGI</name>
<feature type="compositionally biased region" description="Low complexity" evidence="5">
    <location>
        <begin position="962"/>
        <end position="978"/>
    </location>
</feature>
<dbReference type="InterPro" id="IPR055176">
    <property type="entry name" value="UBP24/USP9X/USP9Y_UBL"/>
</dbReference>
<evidence type="ECO:0000256" key="3">
    <source>
        <dbReference type="ARBA" id="ARBA00022786"/>
    </source>
</evidence>
<keyword evidence="2" id="KW-0645">Protease</keyword>
<evidence type="ECO:0000256" key="1">
    <source>
        <dbReference type="ARBA" id="ARBA00022553"/>
    </source>
</evidence>
<protein>
    <recommendedName>
        <fullName evidence="6">USP domain-containing protein</fullName>
    </recommendedName>
</protein>
<organism evidence="7 8">
    <name type="scientific">Lottia gigantea</name>
    <name type="common">Giant owl limpet</name>
    <dbReference type="NCBI Taxonomy" id="225164"/>
    <lineage>
        <taxon>Eukaryota</taxon>
        <taxon>Metazoa</taxon>
        <taxon>Spiralia</taxon>
        <taxon>Lophotrochozoa</taxon>
        <taxon>Mollusca</taxon>
        <taxon>Gastropoda</taxon>
        <taxon>Patellogastropoda</taxon>
        <taxon>Lottioidea</taxon>
        <taxon>Lottiidae</taxon>
        <taxon>Lottia</taxon>
    </lineage>
</organism>
<dbReference type="InterPro" id="IPR038765">
    <property type="entry name" value="Papain-like_cys_pep_sf"/>
</dbReference>
<dbReference type="GO" id="GO:0005829">
    <property type="term" value="C:cytosol"/>
    <property type="evidence" value="ECO:0007669"/>
    <property type="project" value="TreeGrafter"/>
</dbReference>
<dbReference type="InterPro" id="IPR028889">
    <property type="entry name" value="USP"/>
</dbReference>
<dbReference type="FunFam" id="3.90.70.10:FF:000022">
    <property type="entry name" value="Ubiquitin carboxyl-terminal hydrolase 24"/>
    <property type="match status" value="1"/>
</dbReference>
<evidence type="ECO:0000256" key="4">
    <source>
        <dbReference type="ARBA" id="ARBA00022801"/>
    </source>
</evidence>
<evidence type="ECO:0000313" key="8">
    <source>
        <dbReference type="Proteomes" id="UP000030746"/>
    </source>
</evidence>
<keyword evidence="1" id="KW-0597">Phosphoprotein</keyword>